<organism evidence="2 3">
    <name type="scientific">Escherichia coli</name>
    <dbReference type="NCBI Taxonomy" id="562"/>
    <lineage>
        <taxon>Bacteria</taxon>
        <taxon>Pseudomonadati</taxon>
        <taxon>Pseudomonadota</taxon>
        <taxon>Gammaproteobacteria</taxon>
        <taxon>Enterobacterales</taxon>
        <taxon>Enterobacteriaceae</taxon>
        <taxon>Escherichia</taxon>
    </lineage>
</organism>
<name>A0A5P2EJJ1_ECOLX</name>
<sequence>MNNLMTTKQVADFCGVSVSTVLRWNSVNRRTGQKYRPDFPDPDIKSCPNKWASRKIYKFAGVIEECEAAQIEMTHPIAHSQT</sequence>
<dbReference type="Proteomes" id="UP000514533">
    <property type="component" value="Chromosome"/>
</dbReference>
<accession>A0A5P2EJJ1</accession>
<dbReference type="EMBL" id="CP055981">
    <property type="protein sequence ID" value="QMS39463.1"/>
    <property type="molecule type" value="Genomic_DNA"/>
</dbReference>
<dbReference type="EMBL" id="JANWOR010000523">
    <property type="protein sequence ID" value="MDA4179168.1"/>
    <property type="molecule type" value="Genomic_DNA"/>
</dbReference>
<evidence type="ECO:0000313" key="3">
    <source>
        <dbReference type="Proteomes" id="UP000514533"/>
    </source>
</evidence>
<evidence type="ECO:0000313" key="1">
    <source>
        <dbReference type="EMBL" id="MDA4179168.1"/>
    </source>
</evidence>
<reference evidence="2 3" key="1">
    <citation type="submission" date="2020-06" db="EMBL/GenBank/DDBJ databases">
        <title>REHAB project genomes.</title>
        <authorList>
            <person name="Shaw L.P."/>
        </authorList>
    </citation>
    <scope>NUCLEOTIDE SEQUENCE [LARGE SCALE GENOMIC DNA]</scope>
    <source>
        <strain evidence="2 3">RHB01-C20</strain>
    </source>
</reference>
<dbReference type="Proteomes" id="UP001211064">
    <property type="component" value="Unassembled WGS sequence"/>
</dbReference>
<gene>
    <name evidence="2" type="ORF">HVV39_16315</name>
    <name evidence="1" type="ORF">NY836_17595</name>
</gene>
<protein>
    <submittedName>
        <fullName evidence="2">Helix-turn-helix domain-containing protein</fullName>
    </submittedName>
</protein>
<evidence type="ECO:0000313" key="2">
    <source>
        <dbReference type="EMBL" id="QMS39463.1"/>
    </source>
</evidence>
<reference evidence="1" key="2">
    <citation type="submission" date="2022-08" db="EMBL/GenBank/DDBJ databases">
        <title>Genome sequencing of human pathogens.</title>
        <authorList>
            <person name="Cao X."/>
        </authorList>
    </citation>
    <scope>NUCLEOTIDE SEQUENCE</scope>
    <source>
        <strain evidence="1">EC16126</strain>
    </source>
</reference>
<proteinExistence type="predicted"/>
<dbReference type="RefSeq" id="WP_029402496.1">
    <property type="nucleotide sequence ID" value="NZ_BFNO01000054.1"/>
</dbReference>
<dbReference type="AlphaFoldDB" id="A0A5P2EJJ1"/>